<feature type="transmembrane region" description="Helical" evidence="1">
    <location>
        <begin position="2696"/>
        <end position="2722"/>
    </location>
</feature>
<keyword evidence="4" id="KW-1185">Reference proteome</keyword>
<proteinExistence type="predicted"/>
<dbReference type="CDD" id="cd00064">
    <property type="entry name" value="FU"/>
    <property type="match status" value="1"/>
</dbReference>
<gene>
    <name evidence="3" type="ORF">PSON_ATCC_30995.1.T0780007</name>
</gene>
<comment type="caution">
    <text evidence="3">The sequence shown here is derived from an EMBL/GenBank/DDBJ whole genome shotgun (WGS) entry which is preliminary data.</text>
</comment>
<reference evidence="3" key="1">
    <citation type="submission" date="2021-01" db="EMBL/GenBank/DDBJ databases">
        <authorList>
            <consortium name="Genoscope - CEA"/>
            <person name="William W."/>
        </authorList>
    </citation>
    <scope>NUCLEOTIDE SEQUENCE</scope>
</reference>
<feature type="chain" id="PRO_5035847023" description="Transmembrane protein" evidence="2">
    <location>
        <begin position="17"/>
        <end position="2817"/>
    </location>
</feature>
<evidence type="ECO:0000256" key="2">
    <source>
        <dbReference type="SAM" id="SignalP"/>
    </source>
</evidence>
<dbReference type="Proteomes" id="UP000692954">
    <property type="component" value="Unassembled WGS sequence"/>
</dbReference>
<organism evidence="3 4">
    <name type="scientific">Paramecium sonneborni</name>
    <dbReference type="NCBI Taxonomy" id="65129"/>
    <lineage>
        <taxon>Eukaryota</taxon>
        <taxon>Sar</taxon>
        <taxon>Alveolata</taxon>
        <taxon>Ciliophora</taxon>
        <taxon>Intramacronucleata</taxon>
        <taxon>Oligohymenophorea</taxon>
        <taxon>Peniculida</taxon>
        <taxon>Parameciidae</taxon>
        <taxon>Paramecium</taxon>
    </lineage>
</organism>
<keyword evidence="1" id="KW-1133">Transmembrane helix</keyword>
<name>A0A8S1PGY0_9CILI</name>
<protein>
    <recommendedName>
        <fullName evidence="5">Transmembrane protein</fullName>
    </recommendedName>
</protein>
<feature type="transmembrane region" description="Helical" evidence="1">
    <location>
        <begin position="2624"/>
        <end position="2652"/>
    </location>
</feature>
<keyword evidence="1" id="KW-0812">Transmembrane</keyword>
<dbReference type="InterPro" id="IPR006212">
    <property type="entry name" value="Furin_repeat"/>
</dbReference>
<dbReference type="PANTHER" id="PTHR11319">
    <property type="entry name" value="G PROTEIN-COUPLED RECEPTOR-RELATED"/>
    <property type="match status" value="1"/>
</dbReference>
<evidence type="ECO:0000256" key="1">
    <source>
        <dbReference type="SAM" id="Phobius"/>
    </source>
</evidence>
<keyword evidence="1" id="KW-0472">Membrane</keyword>
<feature type="transmembrane region" description="Helical" evidence="1">
    <location>
        <begin position="2560"/>
        <end position="2585"/>
    </location>
</feature>
<sequence>MIRFYFLHLLISLAYQIEINILDPQNQVYYQTQLLKDDDFTMNNFLVYGLWSKYNPLSNIRQTGEVGMFESDCFQLHNAISIYNKSLNLIYYDCLNYQTKKIFKEIQFIDNINEQNNLKANIDVFEYENIWYFFGIFQQPNLNKLEIIIQTLSKIILRKILQAKLPFSDMELQLTFGGSLIVGNSKIDMIKEGTKFSYFPGSIIVGEFIIDKKQPKFDIDTYSMFILGSQAYCQCQQNEDSQIPDIDLNQLNQRIYLSENLNCDFFLLQGWIKITESVSFSGEFVYQLIKLTSNIENSQLSNQNLSPFQLFYQISNQQNQIIVTTYSYTFPSVTLDFSNDPFLIVKEFNIQDELSLWHKLEVQNKENNINVQISFYKDGNFYSSYSHDFNVLLFKRNQFKLEYGNLLQDSMNYLNFELRSFVFTICDQNLENQICHQSCKTCDGYQDENCLTCSEESQRIFQLKSKACVCPYNTIDIGTCYSLNDSQFELIEDKGIRNQCQYGYFEFEYECLRCPSIIRKDFITCLECLQQPKTWSMYPICETTLYTNLDGSVSEQTNDIDFNYYVYDGVDLSYAIFQQEYTVKLSNWMIDYEQKILRFKHFCSFDKPECYKCILPGCYKCHLSIEGLKCVQSQIGQQQVNDYMLPSSFNMLVPCLSPNYITFNKICKLCPIKNCKYCFDYVDSDLSKCTLYKNFQKFEEESMKVGCALCQKNYSFDFTLNLCKQIEPQIQNCLRSFINLEGQEVCTLSSINDFSISPEVLNCQQYYSYCLQCILLPDQTIQCIICQPGYTNSQQGGGCYSNTKPNAITVIQGDIYDQDAWVWLVQSFIMQFLPNQYYYPKTYNIQEIPIECQEGYEVSIFGECIKQCSFDCKICKKFMDYMFICKKCSLNLLKLPIKNQKQGQCVTCPQLCEVCSDSQQDDGQTQLCLKPIYDAHVTIDPYLQKAKYCFTENCFTHFKLTVIQKLNDYCFLTYFETIIAIDEMQITYSNMVGVDQITIAFFINNFSEEITCKLHQDFYPILQTNLKNQIASLQYVKIHLSTISINSIFELKQAFEFHNYDQIQISEMRFSNVQTFILKNQQQKIELNLINLRIEDSIISGSSTFQTEFFGKITLINVTLSNLNLLNNSFINLEQSKFDGILEIDSLTIQNCVLNNTNLFILANNYITMFAKRIIIDQCQVYNSSFFMFYSNNEHFQNLINFDNIIIKKTKFESSYFINCFNRFKVIINEFNFFQNYVMMSKIISFDYQLELFQSKTNQNTFIQSLFTTTNSILRQDKIICILDNYQCKQNYLQESILFQIFSTYTINYVFFNITNIEITEINSLHQIGTNQQLQLFKIHGNQLLIKNAKVEKIMNSIAFFILDNQEILIENVILENKDEMFKIPLSMKCIDKLQQKSSQFLQVIGFKSLIIKNVQINRQISVDYSLIEVSFGRQYFNYSFGIIIIQNVSFEDNKILKLKQVDLFSLLSIYSSDEIKILINNITFKLNILHQSVNDPLETSSGLMSIQTLISTLEINNLFCYLNALTNSSTSFISLTSSDIKITNYTVINHNLLSQDIWERFFDFQFELDEDQENINLIIQNTIKILNKGGGGQIVASKFQCTDCYFEKILAQKSAIFEIKTQFEGAITFRNLTAKQIQTNLQQTGSGCITIYSQLSILNLNIIGSIFSDIFNRFSSSILTIQPSLQQNTIILNKIEIKNCISLINQFFSFQFNSLTYQANYVEIIDLIAIQTEDVQIKYLTQIGIITSTEMQFIMSNSNAVIYIDESTITIRKVFFEGIYLSPIFIFNNPVILKMNKFQIYSIQTFNPSGLIQIFQKKGIESQIQLDSVSIIKTSAFQLKSNLTFQFKEVDYSITGCKLYKNSTQKFYQISINDILKEFTNFVQEFSALIYISMKSNHHSVAFQNINIQDNNCTFCSNGIIYFKIENLQLLRIRDFRCSQNIILEYGCIHFFSNPQIYPKISIKNSNFIDNKGGSGVAIMANYTFLQLEFCQIVQNQANFSGGGIYLQAINNNFKIKESIILFNKAREGGGLFINGENNLNDNNFIQSYLLENIASLYGNQIVEAPNHIALSINGKEMNSQPYIINNTQTNILNLKPYIIIEQGITLISNILMLPSNQQILNYQIYQPRFQGHIIYIYDFTLYLKNSRNEWLKNKFNSTCIISQSKSYGQELINLDQRQEKANIKFDTQNNNFNLGQLSLTLNPYQEQNEKLLIQLSCRLADSNKYLDYVIQTKGLKCQLGEYLIDDGCQICQSLQGFYSVTYNATKCSVFDKAKFQSITSNQLQLLKGYWRPNHLSDSTDYCFKNPKFCLGGWKVGNDLCSLGHIGGLCEECDVYNIRGDGQFFKTSNENMCLICFGDYDSILPFILTLIWALLSTFLTLKSIKQTNKLFTNFKLSQKHFSIIFKLNQDRESIFFKMLLNYVWIYSVIFTFNITFSFSFIFVNEASNTTYFMANNLDCYLSLINFGNLIYSRIIAMLILILLQFLIILILSLITFYLTKQKIYPYETISNTLIYLYLSNFGGLIKMFFSVLSKRVISNQNFIQGDVALEFGSQTHFNWIYILIIPGLGLFCILIPCFLFILMYKLKGQFDSIRLRKHICYLFNEYDSKNYFWELIKLIKKTIIILVLTYFETQIFLKISLLGLCLLLYQLLIVKHKPYTIKSLNHLDLESGQICSIAIFLATTKYICEQDNNFVFSMILQIIIIILCIKLCFPFLLGIIILYKKKYQTLLFNLLYSFFSLINKHSKLSKIFQQLLKKLELNEARRKNNLVKLKFLLLSQISIRKQKSLANRISLESNIHQDFHSQSKMFLVRSIN</sequence>
<feature type="transmembrane region" description="Helical" evidence="1">
    <location>
        <begin position="2471"/>
        <end position="2498"/>
    </location>
</feature>
<feature type="transmembrane region" description="Helical" evidence="1">
    <location>
        <begin position="2420"/>
        <end position="2444"/>
    </location>
</feature>
<keyword evidence="2" id="KW-0732">Signal</keyword>
<feature type="signal peptide" evidence="2">
    <location>
        <begin position="1"/>
        <end position="16"/>
    </location>
</feature>
<dbReference type="OrthoDB" id="77931at2759"/>
<evidence type="ECO:0000313" key="4">
    <source>
        <dbReference type="Proteomes" id="UP000692954"/>
    </source>
</evidence>
<feature type="transmembrane region" description="Helical" evidence="1">
    <location>
        <begin position="2364"/>
        <end position="2382"/>
    </location>
</feature>
<feature type="transmembrane region" description="Helical" evidence="1">
    <location>
        <begin position="2510"/>
        <end position="2530"/>
    </location>
</feature>
<evidence type="ECO:0000313" key="3">
    <source>
        <dbReference type="EMBL" id="CAD8102417.1"/>
    </source>
</evidence>
<accession>A0A8S1PGY0</accession>
<dbReference type="PANTHER" id="PTHR11319:SF35">
    <property type="entry name" value="OUTER MEMBRANE PROTEIN PMPC-RELATED"/>
    <property type="match status" value="1"/>
</dbReference>
<dbReference type="EMBL" id="CAJJDN010000078">
    <property type="protein sequence ID" value="CAD8102417.1"/>
    <property type="molecule type" value="Genomic_DNA"/>
</dbReference>
<evidence type="ECO:0008006" key="5">
    <source>
        <dbReference type="Google" id="ProtNLM"/>
    </source>
</evidence>